<feature type="region of interest" description="Disordered" evidence="1">
    <location>
        <begin position="107"/>
        <end position="126"/>
    </location>
</feature>
<reference evidence="2 3" key="2">
    <citation type="submission" date="2015-02" db="EMBL/GenBank/DDBJ databases">
        <title>The complete genome of Sphingomonas hengshuiensis sp. WHSC-8 isolated from soil of Hengshui Lake.</title>
        <authorList>
            <person name="Wei S."/>
            <person name="Guo J."/>
            <person name="Su C."/>
            <person name="Wu R."/>
            <person name="Zhang Z."/>
            <person name="Liang K."/>
            <person name="Li H."/>
            <person name="Wang T."/>
            <person name="Liu H."/>
            <person name="Zhang C."/>
            <person name="Li Z."/>
            <person name="Wang Q."/>
            <person name="Meng J."/>
        </authorList>
    </citation>
    <scope>NUCLEOTIDE SEQUENCE [LARGE SCALE GENOMIC DNA]</scope>
    <source>
        <strain evidence="2 3">WHSC-8</strain>
    </source>
</reference>
<feature type="region of interest" description="Disordered" evidence="1">
    <location>
        <begin position="1"/>
        <end position="70"/>
    </location>
</feature>
<protein>
    <submittedName>
        <fullName evidence="2">Uncharacterized protein</fullName>
    </submittedName>
</protein>
<keyword evidence="3" id="KW-1185">Reference proteome</keyword>
<sequence>MASDDGRKASPTTHQVMLANQARAWSAPTAHDGRRPGADLHSTQGRNLSREVSNWPAPTVMMTGDRTSPDTFAARQRRLKDRHGSATGNGAGVDLAMAARMWPAPMTRDYRSGSSQKSSDELWGKKGRPLERVALEASQSSLQDQRTRPGQQSLTPIPFSPLPSDGSISGQLLAEISVLRRWSMRSGGAAGWRGTWTRQPRRQLNPWFAELLMRWPTGWSAFDCSETGLTQWLHGMRGFISTLDTARRGSGDKQGELF</sequence>
<organism evidence="2 3">
    <name type="scientific">Sphingomonas hengshuiensis</name>
    <dbReference type="NCBI Taxonomy" id="1609977"/>
    <lineage>
        <taxon>Bacteria</taxon>
        <taxon>Pseudomonadati</taxon>
        <taxon>Pseudomonadota</taxon>
        <taxon>Alphaproteobacteria</taxon>
        <taxon>Sphingomonadales</taxon>
        <taxon>Sphingomonadaceae</taxon>
        <taxon>Sphingomonas</taxon>
    </lineage>
</organism>
<dbReference type="EMBL" id="CP010836">
    <property type="protein sequence ID" value="AJP72292.1"/>
    <property type="molecule type" value="Genomic_DNA"/>
</dbReference>
<evidence type="ECO:0000313" key="3">
    <source>
        <dbReference type="Proteomes" id="UP000032300"/>
    </source>
</evidence>
<dbReference type="KEGG" id="sphi:TS85_11580"/>
<gene>
    <name evidence="2" type="ORF">TS85_11580</name>
</gene>
<evidence type="ECO:0000256" key="1">
    <source>
        <dbReference type="SAM" id="MobiDB-lite"/>
    </source>
</evidence>
<evidence type="ECO:0000313" key="2">
    <source>
        <dbReference type="EMBL" id="AJP72292.1"/>
    </source>
</evidence>
<proteinExistence type="predicted"/>
<reference evidence="2 3" key="1">
    <citation type="journal article" date="2015" name="Int. J. Syst. Evol. Microbiol.">
        <title>Sphingomonas hengshuiensis sp. nov., isolated from lake wetland.</title>
        <authorList>
            <person name="Wei S."/>
            <person name="Wang T."/>
            <person name="Liu H."/>
            <person name="Zhang C."/>
            <person name="Guo J."/>
            <person name="Wang Q."/>
            <person name="Liang K."/>
            <person name="Zhang Z."/>
        </authorList>
    </citation>
    <scope>NUCLEOTIDE SEQUENCE [LARGE SCALE GENOMIC DNA]</scope>
    <source>
        <strain evidence="2 3">WHSC-8</strain>
    </source>
</reference>
<feature type="compositionally biased region" description="Polar residues" evidence="1">
    <location>
        <begin position="41"/>
        <end position="52"/>
    </location>
</feature>
<accession>A0A7U4J8U9</accession>
<dbReference type="RefSeq" id="WP_044332284.1">
    <property type="nucleotide sequence ID" value="NZ_CP010836.1"/>
</dbReference>
<name>A0A7U4J8U9_9SPHN</name>
<dbReference type="Proteomes" id="UP000032300">
    <property type="component" value="Chromosome"/>
</dbReference>
<dbReference type="AlphaFoldDB" id="A0A7U4J8U9"/>